<keyword evidence="8" id="KW-1185">Reference proteome</keyword>
<feature type="transmembrane region" description="Helical" evidence="5">
    <location>
        <begin position="20"/>
        <end position="42"/>
    </location>
</feature>
<evidence type="ECO:0000313" key="7">
    <source>
        <dbReference type="EMBL" id="GAA0470973.1"/>
    </source>
</evidence>
<keyword evidence="2 5" id="KW-0812">Transmembrane</keyword>
<feature type="transmembrane region" description="Helical" evidence="5">
    <location>
        <begin position="255"/>
        <end position="277"/>
    </location>
</feature>
<keyword evidence="3 5" id="KW-1133">Transmembrane helix</keyword>
<protein>
    <recommendedName>
        <fullName evidence="6">ABC-2 type transporter transmembrane domain-containing protein</fullName>
    </recommendedName>
</protein>
<evidence type="ECO:0000259" key="6">
    <source>
        <dbReference type="Pfam" id="PF12698"/>
    </source>
</evidence>
<evidence type="ECO:0000256" key="1">
    <source>
        <dbReference type="ARBA" id="ARBA00004141"/>
    </source>
</evidence>
<gene>
    <name evidence="7" type="ORF">GCM10008935_28630</name>
</gene>
<comment type="subcellular location">
    <subcellularLocation>
        <location evidence="1">Membrane</location>
        <topology evidence="1">Multi-pass membrane protein</topology>
    </subcellularLocation>
</comment>
<dbReference type="Proteomes" id="UP001500740">
    <property type="component" value="Unassembled WGS sequence"/>
</dbReference>
<reference evidence="7 8" key="1">
    <citation type="journal article" date="2019" name="Int. J. Syst. Evol. Microbiol.">
        <title>The Global Catalogue of Microorganisms (GCM) 10K type strain sequencing project: providing services to taxonomists for standard genome sequencing and annotation.</title>
        <authorList>
            <consortium name="The Broad Institute Genomics Platform"/>
            <consortium name="The Broad Institute Genome Sequencing Center for Infectious Disease"/>
            <person name="Wu L."/>
            <person name="Ma J."/>
        </authorList>
    </citation>
    <scope>NUCLEOTIDE SEQUENCE [LARGE SCALE GENOMIC DNA]</scope>
    <source>
        <strain evidence="7 8">JCM 14193</strain>
    </source>
</reference>
<comment type="caution">
    <text evidence="7">The sequence shown here is derived from an EMBL/GenBank/DDBJ whole genome shotgun (WGS) entry which is preliminary data.</text>
</comment>
<sequence length="391" mass="44518">MIFHYSLFEFKRVLKSPALLLFVISLPVAFVFIVGMLVLQAAQSELDEVELVVIDEDQTFETETLIQQLEGDETLEEHVEFIRVDGEVEAFTDESNIAAIIRVPEGFTSQLRSGINEPIDVYLNEGQPFASQLGYLLLQSGQDYITAAQSGVNTVNYFIGSQLEGDERSDFVQQMTVHFTLLSLGRNSLFDEQHLTEINALSWLEQAYVAVISLLYVLTLLFYNFLFKPKTWSSINERLSLIRLTSWKRALGQSLHLITFSLIYLMLFGVLVPSIWFEFSFGIMLVQWSLVAIVFIFLYVVLDYLLKVPAFSLTVFSLFSALFLLSSGLMLPAAFLPEWLQIEWLQSVSEAFYHIFNEGNAPLYEWGMIVLMALVLLVLLRLATRRGETSS</sequence>
<dbReference type="Pfam" id="PF12698">
    <property type="entry name" value="ABC2_membrane_3"/>
    <property type="match status" value="1"/>
</dbReference>
<feature type="transmembrane region" description="Helical" evidence="5">
    <location>
        <begin position="313"/>
        <end position="335"/>
    </location>
</feature>
<dbReference type="RefSeq" id="WP_343784741.1">
    <property type="nucleotide sequence ID" value="NZ_BAAACZ010000029.1"/>
</dbReference>
<keyword evidence="4 5" id="KW-0472">Membrane</keyword>
<evidence type="ECO:0000256" key="2">
    <source>
        <dbReference type="ARBA" id="ARBA00022692"/>
    </source>
</evidence>
<evidence type="ECO:0000313" key="8">
    <source>
        <dbReference type="Proteomes" id="UP001500740"/>
    </source>
</evidence>
<feature type="transmembrane region" description="Helical" evidence="5">
    <location>
        <begin position="363"/>
        <end position="383"/>
    </location>
</feature>
<dbReference type="Gene3D" id="3.40.1710.10">
    <property type="entry name" value="abc type-2 transporter like domain"/>
    <property type="match status" value="1"/>
</dbReference>
<accession>A0ABN1A9I1</accession>
<dbReference type="EMBL" id="BAAACZ010000029">
    <property type="protein sequence ID" value="GAA0470973.1"/>
    <property type="molecule type" value="Genomic_DNA"/>
</dbReference>
<evidence type="ECO:0000256" key="5">
    <source>
        <dbReference type="SAM" id="Phobius"/>
    </source>
</evidence>
<organism evidence="7 8">
    <name type="scientific">Alkalibacillus silvisoli</name>
    <dbReference type="NCBI Taxonomy" id="392823"/>
    <lineage>
        <taxon>Bacteria</taxon>
        <taxon>Bacillati</taxon>
        <taxon>Bacillota</taxon>
        <taxon>Bacilli</taxon>
        <taxon>Bacillales</taxon>
        <taxon>Bacillaceae</taxon>
        <taxon>Alkalibacillus</taxon>
    </lineage>
</organism>
<dbReference type="InterPro" id="IPR013525">
    <property type="entry name" value="ABC2_TM"/>
</dbReference>
<evidence type="ECO:0000256" key="3">
    <source>
        <dbReference type="ARBA" id="ARBA00022989"/>
    </source>
</evidence>
<feature type="domain" description="ABC-2 type transporter transmembrane" evidence="6">
    <location>
        <begin position="19"/>
        <end position="379"/>
    </location>
</feature>
<name>A0ABN1A9I1_9BACI</name>
<feature type="transmembrane region" description="Helical" evidence="5">
    <location>
        <begin position="207"/>
        <end position="226"/>
    </location>
</feature>
<feature type="transmembrane region" description="Helical" evidence="5">
    <location>
        <begin position="283"/>
        <end position="306"/>
    </location>
</feature>
<evidence type="ECO:0000256" key="4">
    <source>
        <dbReference type="ARBA" id="ARBA00023136"/>
    </source>
</evidence>
<proteinExistence type="predicted"/>